<feature type="non-terminal residue" evidence="1">
    <location>
        <position position="142"/>
    </location>
</feature>
<accession>A0A1B6H9Z7</accession>
<sequence>DILEDQFVENKNEVRNLEINVPNYSSFKLNNTGKEFLVGDSVYTDMCSFHPKNQHPLNSKDVVFQHVSQNQAYLNDSSFNVMANSELPDMNKQINYFDKLSPVMEFDDLKIYSLPHNTETTTNNIVFEGMNDTNEKHDKKPF</sequence>
<gene>
    <name evidence="1" type="ORF">g.57823</name>
</gene>
<name>A0A1B6H9Z7_9HEMI</name>
<protein>
    <submittedName>
        <fullName evidence="1">Uncharacterized protein</fullName>
    </submittedName>
</protein>
<proteinExistence type="predicted"/>
<reference evidence="1" key="1">
    <citation type="submission" date="2015-11" db="EMBL/GenBank/DDBJ databases">
        <title>De novo transcriptome assembly of four potential Pierce s Disease insect vectors from Arizona vineyards.</title>
        <authorList>
            <person name="Tassone E.E."/>
        </authorList>
    </citation>
    <scope>NUCLEOTIDE SEQUENCE</scope>
</reference>
<evidence type="ECO:0000313" key="1">
    <source>
        <dbReference type="EMBL" id="JAS71510.1"/>
    </source>
</evidence>
<organism evidence="1">
    <name type="scientific">Homalodisca liturata</name>
    <dbReference type="NCBI Taxonomy" id="320908"/>
    <lineage>
        <taxon>Eukaryota</taxon>
        <taxon>Metazoa</taxon>
        <taxon>Ecdysozoa</taxon>
        <taxon>Arthropoda</taxon>
        <taxon>Hexapoda</taxon>
        <taxon>Insecta</taxon>
        <taxon>Pterygota</taxon>
        <taxon>Neoptera</taxon>
        <taxon>Paraneoptera</taxon>
        <taxon>Hemiptera</taxon>
        <taxon>Auchenorrhyncha</taxon>
        <taxon>Membracoidea</taxon>
        <taxon>Cicadellidae</taxon>
        <taxon>Cicadellinae</taxon>
        <taxon>Proconiini</taxon>
        <taxon>Homalodisca</taxon>
    </lineage>
</organism>
<dbReference type="EMBL" id="GECU01036196">
    <property type="protein sequence ID" value="JAS71510.1"/>
    <property type="molecule type" value="Transcribed_RNA"/>
</dbReference>
<dbReference type="AlphaFoldDB" id="A0A1B6H9Z7"/>
<feature type="non-terminal residue" evidence="1">
    <location>
        <position position="1"/>
    </location>
</feature>